<dbReference type="SUPFAM" id="SSF51735">
    <property type="entry name" value="NAD(P)-binding Rossmann-fold domains"/>
    <property type="match status" value="1"/>
</dbReference>
<keyword evidence="2" id="KW-1185">Reference proteome</keyword>
<evidence type="ECO:0000313" key="1">
    <source>
        <dbReference type="EMBL" id="APG27506.1"/>
    </source>
</evidence>
<dbReference type="Gene3D" id="3.30.360.10">
    <property type="entry name" value="Dihydrodipicolinate Reductase, domain 2"/>
    <property type="match status" value="1"/>
</dbReference>
<organism evidence="1 2">
    <name type="scientific">Syntrophotalea acetylenivorans</name>
    <dbReference type="NCBI Taxonomy" id="1842532"/>
    <lineage>
        <taxon>Bacteria</taxon>
        <taxon>Pseudomonadati</taxon>
        <taxon>Thermodesulfobacteriota</taxon>
        <taxon>Desulfuromonadia</taxon>
        <taxon>Desulfuromonadales</taxon>
        <taxon>Syntrophotaleaceae</taxon>
        <taxon>Syntrophotalea</taxon>
    </lineage>
</organism>
<dbReference type="SUPFAM" id="SSF55347">
    <property type="entry name" value="Glyceraldehyde-3-phosphate dehydrogenase-like, C-terminal domain"/>
    <property type="match status" value="1"/>
</dbReference>
<protein>
    <submittedName>
        <fullName evidence="1">Diaminopimelate dehydrogenase</fullName>
    </submittedName>
</protein>
<reference evidence="1 2" key="1">
    <citation type="journal article" date="2017" name="Genome Announc.">
        <title>Complete Genome Sequences of Two Acetylene-Fermenting Pelobacter acetylenicus Strains.</title>
        <authorList>
            <person name="Sutton J.M."/>
            <person name="Baesman S.M."/>
            <person name="Fierst J.L."/>
            <person name="Poret-Peterson A.T."/>
            <person name="Oremland R.S."/>
            <person name="Dunlap D.S."/>
            <person name="Akob D.M."/>
        </authorList>
    </citation>
    <scope>NUCLEOTIDE SEQUENCE [LARGE SCALE GENOMIC DNA]</scope>
    <source>
        <strain evidence="1 2">SFB93</strain>
    </source>
</reference>
<proteinExistence type="predicted"/>
<dbReference type="OrthoDB" id="9774191at2"/>
<dbReference type="EMBL" id="CP015519">
    <property type="protein sequence ID" value="APG27506.1"/>
    <property type="molecule type" value="Genomic_DNA"/>
</dbReference>
<dbReference type="STRING" id="1842532.A7E78_06410"/>
<dbReference type="CDD" id="cd02270">
    <property type="entry name" value="meso-DAPDH_N"/>
    <property type="match status" value="1"/>
</dbReference>
<gene>
    <name evidence="1" type="ORF">A7E78_06410</name>
</gene>
<dbReference type="Gene3D" id="3.40.50.720">
    <property type="entry name" value="NAD(P)-binding Rossmann-like Domain"/>
    <property type="match status" value="1"/>
</dbReference>
<name>A0A1L3GNH8_9BACT</name>
<evidence type="ECO:0000313" key="2">
    <source>
        <dbReference type="Proteomes" id="UP000182517"/>
    </source>
</evidence>
<dbReference type="Proteomes" id="UP000182517">
    <property type="component" value="Chromosome"/>
</dbReference>
<sequence>MKKRSPKPKKDKQRLAVIGFGRLGRACAKLIMADKKLELAGIVRRPDRLGEKLPPPFAGVSAVAHISELRAVDAAVICVPTLQVLAVASDLLQHRIPIVECATLHEAAFQRHKQELDRLAFHHETSAIVGAGWDPGVLSLFRGLFSILIPKGLTETSHHPVADLHHSTVARTIAGVKKALSTELPAARGRRQRYLYVELEAGAVFEEVEKAIVADPLFLDAETIVFPVENIAELEKDGHGILVERHEDPACGHQVFLLEARFSETVLAARMMIAAARALPTRHHRAYSLFDLPQRVLWERMAEVAEQEWF</sequence>
<dbReference type="InterPro" id="IPR036291">
    <property type="entry name" value="NAD(P)-bd_dom_sf"/>
</dbReference>
<dbReference type="AlphaFoldDB" id="A0A1L3GNH8"/>
<dbReference type="RefSeq" id="WP_072283472.1">
    <property type="nucleotide sequence ID" value="NZ_CP015519.1"/>
</dbReference>
<dbReference type="KEGG" id="pef:A7E78_06410"/>
<accession>A0A1L3GNH8</accession>